<dbReference type="Proteomes" id="UP000565745">
    <property type="component" value="Unassembled WGS sequence"/>
</dbReference>
<keyword evidence="2" id="KW-0808">Transferase</keyword>
<dbReference type="AlphaFoldDB" id="A0A7W6M7N0"/>
<dbReference type="GO" id="GO:0006109">
    <property type="term" value="P:regulation of carbohydrate metabolic process"/>
    <property type="evidence" value="ECO:0007669"/>
    <property type="project" value="InterPro"/>
</dbReference>
<dbReference type="SUPFAM" id="SSF53795">
    <property type="entry name" value="PEP carboxykinase-like"/>
    <property type="match status" value="1"/>
</dbReference>
<dbReference type="GO" id="GO:0005524">
    <property type="term" value="F:ATP binding"/>
    <property type="evidence" value="ECO:0007669"/>
    <property type="project" value="InterPro"/>
</dbReference>
<dbReference type="GO" id="GO:0000155">
    <property type="term" value="F:phosphorelay sensor kinase activity"/>
    <property type="evidence" value="ECO:0007669"/>
    <property type="project" value="InterPro"/>
</dbReference>
<dbReference type="Gene3D" id="3.40.50.300">
    <property type="entry name" value="P-loop containing nucleotide triphosphate hydrolases"/>
    <property type="match status" value="1"/>
</dbReference>
<reference evidence="2 3" key="1">
    <citation type="submission" date="2020-08" db="EMBL/GenBank/DDBJ databases">
        <title>Genomic Encyclopedia of Type Strains, Phase IV (KMG-IV): sequencing the most valuable type-strain genomes for metagenomic binning, comparative biology and taxonomic classification.</title>
        <authorList>
            <person name="Goeker M."/>
        </authorList>
    </citation>
    <scope>NUCLEOTIDE SEQUENCE [LARGE SCALE GENOMIC DNA]</scope>
    <source>
        <strain evidence="2 3">DSM 101015</strain>
    </source>
</reference>
<dbReference type="RefSeq" id="WP_221228632.1">
    <property type="nucleotide sequence ID" value="NZ_JACIFU010000001.1"/>
</dbReference>
<sequence>MSSDPIIHATCVNVDGRGALIFGRSGRGKSALALQLIALGGTLVSDDRTALHIAQGEVMADAPATIAGLIEARGVGLLRVPTAGPTPVRLVIDLDRKETARLPESHSFTVLGVEIPCLWNVAQPYFASAILLWLKAGIPPER</sequence>
<dbReference type="InterPro" id="IPR011104">
    <property type="entry name" value="Hpr_kin/Pase_C"/>
</dbReference>
<proteinExistence type="predicted"/>
<gene>
    <name evidence="2" type="ORF">GGR93_000938</name>
</gene>
<dbReference type="Pfam" id="PF07475">
    <property type="entry name" value="Hpr_kinase_C"/>
    <property type="match status" value="1"/>
</dbReference>
<feature type="domain" description="HPr kinase/phosphorylase C-terminal" evidence="1">
    <location>
        <begin position="4"/>
        <end position="82"/>
    </location>
</feature>
<dbReference type="EMBL" id="JACIFU010000001">
    <property type="protein sequence ID" value="MBB4173177.1"/>
    <property type="molecule type" value="Genomic_DNA"/>
</dbReference>
<evidence type="ECO:0000259" key="1">
    <source>
        <dbReference type="Pfam" id="PF07475"/>
    </source>
</evidence>
<accession>A0A7W6M7N0</accession>
<evidence type="ECO:0000313" key="3">
    <source>
        <dbReference type="Proteomes" id="UP000565745"/>
    </source>
</evidence>
<dbReference type="EC" id="2.7.4.-" evidence="2"/>
<keyword evidence="2" id="KW-0418">Kinase</keyword>
<comment type="caution">
    <text evidence="2">The sequence shown here is derived from an EMBL/GenBank/DDBJ whole genome shotgun (WGS) entry which is preliminary data.</text>
</comment>
<dbReference type="EC" id="2.7.11.-" evidence="2"/>
<organism evidence="2 3">
    <name type="scientific">Sulfitobacter noctilucicola</name>
    <dbReference type="NCBI Taxonomy" id="1342301"/>
    <lineage>
        <taxon>Bacteria</taxon>
        <taxon>Pseudomonadati</taxon>
        <taxon>Pseudomonadota</taxon>
        <taxon>Alphaproteobacteria</taxon>
        <taxon>Rhodobacterales</taxon>
        <taxon>Roseobacteraceae</taxon>
        <taxon>Sulfitobacter</taxon>
    </lineage>
</organism>
<name>A0A7W6M7N0_9RHOB</name>
<keyword evidence="3" id="KW-1185">Reference proteome</keyword>
<dbReference type="InterPro" id="IPR027417">
    <property type="entry name" value="P-loop_NTPase"/>
</dbReference>
<dbReference type="CDD" id="cd01918">
    <property type="entry name" value="HprK_C"/>
    <property type="match status" value="1"/>
</dbReference>
<evidence type="ECO:0000313" key="2">
    <source>
        <dbReference type="EMBL" id="MBB4173177.1"/>
    </source>
</evidence>
<protein>
    <submittedName>
        <fullName evidence="2">HPr kinase/phosphorylase</fullName>
        <ecNumber evidence="2">2.7.11.-</ecNumber>
        <ecNumber evidence="2">2.7.4.-</ecNumber>
    </submittedName>
</protein>